<comment type="similarity">
    <text evidence="9">Belongs to the glycosyl hydrolase family 6.</text>
</comment>
<dbReference type="GO" id="GO:0004553">
    <property type="term" value="F:hydrolase activity, hydrolyzing O-glycosyl compounds"/>
    <property type="evidence" value="ECO:0007669"/>
    <property type="project" value="InterPro"/>
</dbReference>
<dbReference type="eggNOG" id="COG5297">
    <property type="taxonomic scope" value="Bacteria"/>
</dbReference>
<evidence type="ECO:0000256" key="3">
    <source>
        <dbReference type="ARBA" id="ARBA00023001"/>
    </source>
</evidence>
<feature type="active site" description="Proton donor" evidence="8">
    <location>
        <position position="167"/>
    </location>
</feature>
<dbReference type="KEGG" id="xce:Xcel_1150"/>
<dbReference type="EC" id="3.2.1.-" evidence="9"/>
<dbReference type="HOGENOM" id="CLU_015488_3_0_11"/>
<dbReference type="Gene3D" id="3.20.20.40">
    <property type="entry name" value="1, 4-beta cellobiohydrolase"/>
    <property type="match status" value="1"/>
</dbReference>
<organism evidence="13 14">
    <name type="scientific">Xylanimonas cellulosilytica (strain DSM 15894 / JCM 12276 / CECT 5975 / KCTC 9989 / LMG 20990 / NBRC 107835 / XIL07)</name>
    <dbReference type="NCBI Taxonomy" id="446471"/>
    <lineage>
        <taxon>Bacteria</taxon>
        <taxon>Bacillati</taxon>
        <taxon>Actinomycetota</taxon>
        <taxon>Actinomycetes</taxon>
        <taxon>Micrococcales</taxon>
        <taxon>Promicromonosporaceae</taxon>
        <taxon>Xylanimonas</taxon>
    </lineage>
</organism>
<dbReference type="InterPro" id="IPR003961">
    <property type="entry name" value="FN3_dom"/>
</dbReference>
<evidence type="ECO:0000256" key="4">
    <source>
        <dbReference type="ARBA" id="ARBA00023157"/>
    </source>
</evidence>
<keyword evidence="1 9" id="KW-0732">Signal</keyword>
<dbReference type="InterPro" id="IPR001919">
    <property type="entry name" value="CBD2"/>
</dbReference>
<feature type="signal peptide" evidence="9">
    <location>
        <begin position="1"/>
        <end position="21"/>
    </location>
</feature>
<proteinExistence type="inferred from homology"/>
<feature type="chain" id="PRO_5005126072" description="Glucanase" evidence="9">
    <location>
        <begin position="22"/>
        <end position="655"/>
    </location>
</feature>
<dbReference type="PROSITE" id="PS00656">
    <property type="entry name" value="GLYCOSYL_HYDROL_F6_2"/>
    <property type="match status" value="1"/>
</dbReference>
<dbReference type="PANTHER" id="PTHR34876:SF4">
    <property type="entry name" value="1,4-BETA-D-GLUCAN CELLOBIOHYDROLASE C-RELATED"/>
    <property type="match status" value="1"/>
</dbReference>
<dbReference type="InterPro" id="IPR008965">
    <property type="entry name" value="CBM2/CBM3_carb-bd_dom_sf"/>
</dbReference>
<dbReference type="SMART" id="SM00060">
    <property type="entry name" value="FN3"/>
    <property type="match status" value="1"/>
</dbReference>
<keyword evidence="4" id="KW-1015">Disulfide bond</keyword>
<keyword evidence="7 9" id="KW-0624">Polysaccharide degradation</keyword>
<dbReference type="SUPFAM" id="SSF49265">
    <property type="entry name" value="Fibronectin type III"/>
    <property type="match status" value="1"/>
</dbReference>
<dbReference type="Pfam" id="PF00553">
    <property type="entry name" value="CBM_2"/>
    <property type="match status" value="1"/>
</dbReference>
<dbReference type="InterPro" id="IPR012291">
    <property type="entry name" value="CBM2_carb-bd_dom_sf"/>
</dbReference>
<dbReference type="Pfam" id="PF01341">
    <property type="entry name" value="Glyco_hydro_6"/>
    <property type="match status" value="1"/>
</dbReference>
<dbReference type="InterPro" id="IPR016288">
    <property type="entry name" value="Beta_cellobiohydrolase"/>
</dbReference>
<reference evidence="13 14" key="2">
    <citation type="journal article" date="2010" name="Stand. Genomic Sci.">
        <title>Complete genome sequence of Xylanimonas cellulosilytica type strain (XIL07).</title>
        <authorList>
            <person name="Foster B."/>
            <person name="Pukall R."/>
            <person name="Abt B."/>
            <person name="Nolan M."/>
            <person name="Glavina Del Rio T."/>
            <person name="Chen F."/>
            <person name="Lucas S."/>
            <person name="Tice H."/>
            <person name="Pitluck S."/>
            <person name="Cheng J.-F."/>
            <person name="Chertkov O."/>
            <person name="Brettin T."/>
            <person name="Han C."/>
            <person name="Detter J.C."/>
            <person name="Bruce D."/>
            <person name="Goodwin L."/>
            <person name="Ivanova N."/>
            <person name="Mavromatis K."/>
            <person name="Pati A."/>
            <person name="Mikhailova N."/>
            <person name="Chen A."/>
            <person name="Palaniappan K."/>
            <person name="Land M."/>
            <person name="Hauser L."/>
            <person name="Chang Y.-J."/>
            <person name="Jeffries C.D."/>
            <person name="Chain P."/>
            <person name="Rohde M."/>
            <person name="Goeker M."/>
            <person name="Bristow J."/>
            <person name="Eisen J.A."/>
            <person name="Markowitz V."/>
            <person name="Hugenholtz P."/>
            <person name="Kyrpides N.C."/>
            <person name="Klenk H.-P."/>
            <person name="Lapidus A."/>
        </authorList>
    </citation>
    <scope>NUCLEOTIDE SEQUENCE [LARGE SCALE GENOMIC DNA]</scope>
    <source>
        <strain evidence="14">DSM 15894 / CECT 5975 / LMG 20990 / XIL07</strain>
    </source>
</reference>
<gene>
    <name evidence="13" type="ordered locus">Xcel_1150</name>
</gene>
<dbReference type="InterPro" id="IPR018366">
    <property type="entry name" value="CBM2_CS"/>
</dbReference>
<dbReference type="CAZy" id="CBM2">
    <property type="family name" value="Carbohydrate-Binding Module Family 2"/>
</dbReference>
<name>D1BZM7_XYLCX</name>
<keyword evidence="6 9" id="KW-0326">Glycosidase</keyword>
<dbReference type="Gene3D" id="2.60.40.290">
    <property type="match status" value="1"/>
</dbReference>
<feature type="domain" description="Fibronectin type-III" evidence="11">
    <location>
        <begin position="464"/>
        <end position="549"/>
    </location>
</feature>
<dbReference type="GO" id="GO:0030245">
    <property type="term" value="P:cellulose catabolic process"/>
    <property type="evidence" value="ECO:0007669"/>
    <property type="project" value="UniProtKB-KW"/>
</dbReference>
<evidence type="ECO:0000313" key="14">
    <source>
        <dbReference type="Proteomes" id="UP000002255"/>
    </source>
</evidence>
<evidence type="ECO:0000256" key="5">
    <source>
        <dbReference type="ARBA" id="ARBA00023277"/>
    </source>
</evidence>
<reference evidence="14" key="1">
    <citation type="submission" date="2009-11" db="EMBL/GenBank/DDBJ databases">
        <title>The complete chromosome of Xylanimonas cellulosilytica DSM 15894.</title>
        <authorList>
            <consortium name="US DOE Joint Genome Institute (JGI-PGF)"/>
            <person name="Lucas S."/>
            <person name="Copeland A."/>
            <person name="Lapidus A."/>
            <person name="Glavina del Rio T."/>
            <person name="Dalin E."/>
            <person name="Tice H."/>
            <person name="Bruce D."/>
            <person name="Goodwin L."/>
            <person name="Pitluck S."/>
            <person name="Kyrpides N."/>
            <person name="Mavromatis K."/>
            <person name="Ivanova N."/>
            <person name="Mikhailova N."/>
            <person name="Foster B."/>
            <person name="Clum A."/>
            <person name="Brettin T."/>
            <person name="Detter J.C."/>
            <person name="Han C."/>
            <person name="Larimer F."/>
            <person name="Land M."/>
            <person name="Hauser L."/>
            <person name="Markowitz V."/>
            <person name="Cheng J.F."/>
            <person name="Hugenholtz P."/>
            <person name="Woyke T."/>
            <person name="Wu D."/>
            <person name="Gehrich-Schroeter G."/>
            <person name="Schneider S."/>
            <person name="Pukall S.R."/>
            <person name="Klenk H.P."/>
            <person name="Eisen J.A."/>
        </authorList>
    </citation>
    <scope>NUCLEOTIDE SEQUENCE [LARGE SCALE GENOMIC DNA]</scope>
    <source>
        <strain evidence="14">DSM 15894 / CECT 5975 / LMG 20990 / XIL07</strain>
    </source>
</reference>
<dbReference type="GO" id="GO:0030247">
    <property type="term" value="F:polysaccharide binding"/>
    <property type="evidence" value="ECO:0007669"/>
    <property type="project" value="UniProtKB-UniRule"/>
</dbReference>
<evidence type="ECO:0000256" key="9">
    <source>
        <dbReference type="RuleBase" id="RU361186"/>
    </source>
</evidence>
<dbReference type="PROSITE" id="PS51173">
    <property type="entry name" value="CBM2"/>
    <property type="match status" value="1"/>
</dbReference>
<feature type="domain" description="CBM2" evidence="12">
    <location>
        <begin position="561"/>
        <end position="655"/>
    </location>
</feature>
<dbReference type="SUPFAM" id="SSF51989">
    <property type="entry name" value="Glycosyl hydrolases family 6, cellulases"/>
    <property type="match status" value="1"/>
</dbReference>
<evidence type="ECO:0000256" key="6">
    <source>
        <dbReference type="ARBA" id="ARBA00023295"/>
    </source>
</evidence>
<accession>D1BZM7</accession>
<dbReference type="Gene3D" id="2.60.40.10">
    <property type="entry name" value="Immunoglobulins"/>
    <property type="match status" value="1"/>
</dbReference>
<sequence>MTTAGLALVAAPIVGATTANAAEPHVDNPFVGATQYVNPQWTAAVEAEAARQSDATLAGKMRAISSQPTAVWMDRISAITGNADGNGLKYHLDNALDQQQGSTPLVFNVVIYDLPGRDCHALASNGELPATDEGLERYKTEYIDPIADLLGDPQYAGLRIVATIEPDSLPNLTTNASNPACQQADPYYRAGVKYALDTLHAIPNVYNYVDLAHSGWLGWDTNAGPAAQLMAEVAQTTNAGFASIDGFITDTANTTPLVEPYLTDPNKQVGGQPVRSSDFYEWNPYFDEAGFTAHMHDLLVSAGFPSSIGMLVDTSRNGWGGPDRPTAASTSSDLNTYVNESRVDRRNHRGAWCNPSGAGIGERPQAAPSGYPHIDAFVWVKPPGESDGSSTEIPNDQGKSLDRMCDPTYSSDALGGALTGALAGAPLSGQWFPEQFQQLVANAYPVITGGGGEPAPVDTVAPSAPTGLSAGTATATSVPVSWTASTDNVGVTGYSVRVDGTAVGTASGTTYTITGLSPDTSYSVTVTARDAAGNVSAASAPLTVSTAADDGGTEPEPEPSPEPEPGTCTATYTTVNSWSGGYQGEVVVKAGTSAIPTWKVTAPAGLTTSNVWGGTLASGTFTPEAWNGSLAAGATTTVGFIGTGTPPANGTLTCS</sequence>
<evidence type="ECO:0000313" key="13">
    <source>
        <dbReference type="EMBL" id="ACZ30181.1"/>
    </source>
</evidence>
<dbReference type="CAZy" id="GH6">
    <property type="family name" value="Glycoside Hydrolase Family 6"/>
</dbReference>
<evidence type="ECO:0000256" key="1">
    <source>
        <dbReference type="ARBA" id="ARBA00022729"/>
    </source>
</evidence>
<dbReference type="InterPro" id="IPR036116">
    <property type="entry name" value="FN3_sf"/>
</dbReference>
<dbReference type="CDD" id="cd00063">
    <property type="entry name" value="FN3"/>
    <property type="match status" value="1"/>
</dbReference>
<evidence type="ECO:0000256" key="2">
    <source>
        <dbReference type="ARBA" id="ARBA00022801"/>
    </source>
</evidence>
<evidence type="ECO:0000259" key="12">
    <source>
        <dbReference type="PROSITE" id="PS51173"/>
    </source>
</evidence>
<dbReference type="PANTHER" id="PTHR34876">
    <property type="match status" value="1"/>
</dbReference>
<dbReference type="SUPFAM" id="SSF49384">
    <property type="entry name" value="Carbohydrate-binding domain"/>
    <property type="match status" value="1"/>
</dbReference>
<feature type="region of interest" description="Disordered" evidence="10">
    <location>
        <begin position="541"/>
        <end position="567"/>
    </location>
</feature>
<protein>
    <recommendedName>
        <fullName evidence="9">Glucanase</fullName>
        <ecNumber evidence="9">3.2.1.-</ecNumber>
    </recommendedName>
</protein>
<keyword evidence="5 9" id="KW-0119">Carbohydrate metabolism</keyword>
<evidence type="ECO:0000256" key="10">
    <source>
        <dbReference type="SAM" id="MobiDB-lite"/>
    </source>
</evidence>
<keyword evidence="3 9" id="KW-0136">Cellulose degradation</keyword>
<dbReference type="PROSITE" id="PS50853">
    <property type="entry name" value="FN3"/>
    <property type="match status" value="1"/>
</dbReference>
<dbReference type="AlphaFoldDB" id="D1BZM7"/>
<dbReference type="InterPro" id="IPR013783">
    <property type="entry name" value="Ig-like_fold"/>
</dbReference>
<dbReference type="Pfam" id="PF00041">
    <property type="entry name" value="fn3"/>
    <property type="match status" value="1"/>
</dbReference>
<dbReference type="SMART" id="SM00637">
    <property type="entry name" value="CBD_II"/>
    <property type="match status" value="1"/>
</dbReference>
<keyword evidence="2 9" id="KW-0378">Hydrolase</keyword>
<dbReference type="InterPro" id="IPR036434">
    <property type="entry name" value="Beta_cellobiohydrolase_sf"/>
</dbReference>
<dbReference type="STRING" id="446471.Xcel_1150"/>
<dbReference type="RefSeq" id="WP_012877923.1">
    <property type="nucleotide sequence ID" value="NC_013530.1"/>
</dbReference>
<dbReference type="Proteomes" id="UP000002255">
    <property type="component" value="Chromosome"/>
</dbReference>
<dbReference type="PROSITE" id="PS00561">
    <property type="entry name" value="CBM2_A"/>
    <property type="match status" value="1"/>
</dbReference>
<dbReference type="SMR" id="D1BZM7"/>
<keyword evidence="14" id="KW-1185">Reference proteome</keyword>
<dbReference type="PRINTS" id="PR00733">
    <property type="entry name" value="GLHYDRLASE6"/>
</dbReference>
<evidence type="ECO:0000259" key="11">
    <source>
        <dbReference type="PROSITE" id="PS50853"/>
    </source>
</evidence>
<evidence type="ECO:0000256" key="8">
    <source>
        <dbReference type="PROSITE-ProRule" id="PRU10057"/>
    </source>
</evidence>
<evidence type="ECO:0000256" key="7">
    <source>
        <dbReference type="ARBA" id="ARBA00023326"/>
    </source>
</evidence>
<dbReference type="EMBL" id="CP001821">
    <property type="protein sequence ID" value="ACZ30181.1"/>
    <property type="molecule type" value="Genomic_DNA"/>
</dbReference>
<feature type="compositionally biased region" description="Acidic residues" evidence="10">
    <location>
        <begin position="551"/>
        <end position="561"/>
    </location>
</feature>
<dbReference type="InterPro" id="IPR001524">
    <property type="entry name" value="Glyco_hydro_6_CS"/>
</dbReference>